<feature type="compositionally biased region" description="Low complexity" evidence="1">
    <location>
        <begin position="232"/>
        <end position="241"/>
    </location>
</feature>
<evidence type="ECO:0000313" key="2">
    <source>
        <dbReference type="EMBL" id="JAP79627.1"/>
    </source>
</evidence>
<evidence type="ECO:0000256" key="1">
    <source>
        <dbReference type="SAM" id="MobiDB-lite"/>
    </source>
</evidence>
<dbReference type="AlphaFoldDB" id="A0A131YL02"/>
<protein>
    <submittedName>
        <fullName evidence="2">Tick transposon</fullName>
    </submittedName>
</protein>
<feature type="compositionally biased region" description="Basic and acidic residues" evidence="1">
    <location>
        <begin position="207"/>
        <end position="221"/>
    </location>
</feature>
<accession>A0A131YL02</accession>
<proteinExistence type="predicted"/>
<reference evidence="2" key="1">
    <citation type="journal article" date="2016" name="Ticks Tick Borne Dis.">
        <title>De novo assembly and annotation of the salivary gland transcriptome of Rhipicephalus appendiculatus male and female ticks during blood feeding.</title>
        <authorList>
            <person name="de Castro M.H."/>
            <person name="de Klerk D."/>
            <person name="Pienaar R."/>
            <person name="Latif A.A."/>
            <person name="Rees D.J."/>
            <person name="Mans B.J."/>
        </authorList>
    </citation>
    <scope>NUCLEOTIDE SEQUENCE</scope>
    <source>
        <tissue evidence="2">Salivary glands</tissue>
    </source>
</reference>
<feature type="compositionally biased region" description="Basic residues" evidence="1">
    <location>
        <begin position="222"/>
        <end position="231"/>
    </location>
</feature>
<feature type="region of interest" description="Disordered" evidence="1">
    <location>
        <begin position="207"/>
        <end position="249"/>
    </location>
</feature>
<name>A0A131YL02_RHIAP</name>
<sequence>MKRLNRQSVSALLEGLVPDEIIDIRVNPRKNVMAIDDSRATALNTLRNVATLDGINVRSYIPVGSSFVSGVIYDVDAAIPSSDLCGLVKPANEATIIAKVARLVTSRCVKIDFKSNSLPSYVKVGHFRHYVRRFVPKPLQCHNCMKLGHVRTACENRRVCSRCTEAHCAEDCIANVLKCSNSNGPHEASSRECQIMKREIAVLKQMARDHTSHREAAETIRKWLRRRRGSSKKTNASASTAPLERPASLATLSTGPLAAGTNSTWPTLPKPQSHRCVTAGVNDNTKEGMDTSDAAWPSLPKSQRHAESLCTSVTVNTESIADQLPEEDKAIVIVLQSLLDTVSMIVGKLKSPYAQSVKQVLDVLRPVLASLQ</sequence>
<dbReference type="EMBL" id="GEDV01008930">
    <property type="protein sequence ID" value="JAP79627.1"/>
    <property type="molecule type" value="Transcribed_RNA"/>
</dbReference>
<organism evidence="2">
    <name type="scientific">Rhipicephalus appendiculatus</name>
    <name type="common">Brown ear tick</name>
    <dbReference type="NCBI Taxonomy" id="34631"/>
    <lineage>
        <taxon>Eukaryota</taxon>
        <taxon>Metazoa</taxon>
        <taxon>Ecdysozoa</taxon>
        <taxon>Arthropoda</taxon>
        <taxon>Chelicerata</taxon>
        <taxon>Arachnida</taxon>
        <taxon>Acari</taxon>
        <taxon>Parasitiformes</taxon>
        <taxon>Ixodida</taxon>
        <taxon>Ixodoidea</taxon>
        <taxon>Ixodidae</taxon>
        <taxon>Rhipicephalinae</taxon>
        <taxon>Rhipicephalus</taxon>
        <taxon>Rhipicephalus</taxon>
    </lineage>
</organism>